<dbReference type="Gene3D" id="2.30.29.30">
    <property type="entry name" value="Pleckstrin-homology domain (PH domain)/Phosphotyrosine-binding domain (PTB)"/>
    <property type="match status" value="1"/>
</dbReference>
<feature type="compositionally biased region" description="Pro residues" evidence="1">
    <location>
        <begin position="9"/>
        <end position="18"/>
    </location>
</feature>
<feature type="compositionally biased region" description="Basic and acidic residues" evidence="1">
    <location>
        <begin position="769"/>
        <end position="794"/>
    </location>
</feature>
<evidence type="ECO:0000259" key="2">
    <source>
        <dbReference type="PROSITE" id="PS50010"/>
    </source>
</evidence>
<feature type="region of interest" description="Disordered" evidence="1">
    <location>
        <begin position="174"/>
        <end position="227"/>
    </location>
</feature>
<organism evidence="3">
    <name type="scientific">Menopon gallinae</name>
    <name type="common">poultry shaft louse</name>
    <dbReference type="NCBI Taxonomy" id="328185"/>
    <lineage>
        <taxon>Eukaryota</taxon>
        <taxon>Metazoa</taxon>
        <taxon>Ecdysozoa</taxon>
        <taxon>Arthropoda</taxon>
        <taxon>Hexapoda</taxon>
        <taxon>Insecta</taxon>
        <taxon>Pterygota</taxon>
        <taxon>Neoptera</taxon>
        <taxon>Paraneoptera</taxon>
        <taxon>Psocodea</taxon>
        <taxon>Troctomorpha</taxon>
        <taxon>Phthiraptera</taxon>
        <taxon>Amblycera</taxon>
        <taxon>Menoponidae</taxon>
        <taxon>Menopon</taxon>
    </lineage>
</organism>
<dbReference type="GO" id="GO:0043542">
    <property type="term" value="P:endothelial cell migration"/>
    <property type="evidence" value="ECO:0007669"/>
    <property type="project" value="TreeGrafter"/>
</dbReference>
<dbReference type="InterPro" id="IPR011993">
    <property type="entry name" value="PH-like_dom_sf"/>
</dbReference>
<sequence>MAPRRSTRSPPPPSPPPGDRCTRVHTTTLILLPFQVRSRSLTHIDQIEQGKPRPIFLKDMASEKGGEQLLVPTERTRSNRPMLSRSEASSSECFTVGFEGLLEDGPDDFVQASKNTILREVLLDLCKKRGVELANSNVFLDANKSPLPCLDIDTSWMAGKHIRIKVNDRVTVRKDPKNSFGPTMPLKKISSNYRSNKSGSRTHNVSSEEPSLTEPGPSGKTAKRWSGFFGTSRDTSKMETLVDLLDSYTKNGIYEYEDIYKLEPDWKSIVTNAGSLEDRHSQQQEAIWELLRSEIDYIKMLRVVSQLFIACLVNLQSNQLLLEIDNKKLFGNVEEIYNCNDLFWKKHLVPVVEASRKTGEPLNPEHLKEGFLNFAASFKCYETYCSQQSRCQHYCREKLQQDQENELFTAYLAWCETQKECNRLKLLDILVKPMQRLTKYSLLLKAILKHTSNASHRDSLIAMIRNVDLFVNQVNSTLKQNQDLETMKQLMAKIESYDVIDTKDEDLSHLVQKYSSLNLTYDIPGTNHKRSLIFESDVKYKDALTSSKIEVHAFLFTDMLLVTKPIKRLGESKVKYKIIRQPFVVDRLVTQEIARDPPTLACVYLSIYQTACSAFVLSCSEIDLIKNWSDSIKKAKSMLTSLKSNAGTQPLQPPTALPISRQQSGVADEEAALGENAEESKNVNYNFCLWAGRSPRGGSSRGSRMSSLVHSHSGSMEMTENVSSISSVSASRGVSVENNSEMRGSSLSSDDGNANLAPSPRLELTTSPRSEKRETSPYSERRDSPVSPRPESKSLYRKATTKSENTLTIHVPHLGQSLPNLNIASSPCNSNPNPSPPNTLLLAPPKSHGGFLSPNQRGVSYPPPSPPRGSLKRGFAIAPRNPPLVKTGHISMEMTRSLSVAQPQPDPEEKKTIGLQTNLESQAGHAKPKCEQCSCSGGGAANGKKLVGTDKEEGKTVRQT</sequence>
<feature type="region of interest" description="Disordered" evidence="1">
    <location>
        <begin position="1"/>
        <end position="22"/>
    </location>
</feature>
<evidence type="ECO:0000313" key="3">
    <source>
        <dbReference type="EMBL" id="KAL0277640.1"/>
    </source>
</evidence>
<dbReference type="SUPFAM" id="SSF50729">
    <property type="entry name" value="PH domain-like"/>
    <property type="match status" value="1"/>
</dbReference>
<feature type="compositionally biased region" description="Low complexity" evidence="1">
    <location>
        <begin position="722"/>
        <end position="736"/>
    </location>
</feature>
<dbReference type="GO" id="GO:0005886">
    <property type="term" value="C:plasma membrane"/>
    <property type="evidence" value="ECO:0007669"/>
    <property type="project" value="TreeGrafter"/>
</dbReference>
<feature type="compositionally biased region" description="Basic and acidic residues" evidence="1">
    <location>
        <begin position="947"/>
        <end position="960"/>
    </location>
</feature>
<feature type="compositionally biased region" description="Polar residues" evidence="1">
    <location>
        <begin position="189"/>
        <end position="210"/>
    </location>
</feature>
<feature type="compositionally biased region" description="Polar residues" evidence="1">
    <location>
        <begin position="737"/>
        <end position="752"/>
    </location>
</feature>
<dbReference type="PROSITE" id="PS50010">
    <property type="entry name" value="DH_2"/>
    <property type="match status" value="1"/>
</dbReference>
<dbReference type="InterPro" id="IPR040181">
    <property type="entry name" value="PKHG5/7"/>
</dbReference>
<feature type="compositionally biased region" description="Low complexity" evidence="1">
    <location>
        <begin position="695"/>
        <end position="707"/>
    </location>
</feature>
<dbReference type="CDD" id="cd17068">
    <property type="entry name" value="RBD_PLEKHG5"/>
    <property type="match status" value="1"/>
</dbReference>
<dbReference type="AlphaFoldDB" id="A0AAW2I5J2"/>
<accession>A0AAW2I5J2</accession>
<dbReference type="PANTHER" id="PTHR13217">
    <property type="entry name" value="PLECKSTRIN HOMOLOGY DOMAIN-CONTAINING FAMILY G MEMBER 7"/>
    <property type="match status" value="1"/>
</dbReference>
<dbReference type="PANTHER" id="PTHR13217:SF11">
    <property type="entry name" value="PLECKSTRIN HOMOLOGY DOMAIN-CONTAINING FAMILY G MEMBER 5"/>
    <property type="match status" value="1"/>
</dbReference>
<comment type="caution">
    <text evidence="3">The sequence shown here is derived from an EMBL/GenBank/DDBJ whole genome shotgun (WGS) entry which is preliminary data.</text>
</comment>
<feature type="region of interest" description="Disordered" evidence="1">
    <location>
        <begin position="644"/>
        <end position="675"/>
    </location>
</feature>
<feature type="domain" description="DH" evidence="2">
    <location>
        <begin position="282"/>
        <end position="477"/>
    </location>
</feature>
<name>A0AAW2I5J2_9NEOP</name>
<gene>
    <name evidence="3" type="ORF">PYX00_004862</name>
</gene>
<dbReference type="CDD" id="cd00160">
    <property type="entry name" value="RhoGEF"/>
    <property type="match status" value="1"/>
</dbReference>
<proteinExistence type="predicted"/>
<dbReference type="CDD" id="cd13244">
    <property type="entry name" value="PH_PLEKHG5_G6"/>
    <property type="match status" value="1"/>
</dbReference>
<protein>
    <recommendedName>
        <fullName evidence="2">DH domain-containing protein</fullName>
    </recommendedName>
</protein>
<dbReference type="Gene3D" id="1.20.900.10">
    <property type="entry name" value="Dbl homology (DH) domain"/>
    <property type="match status" value="1"/>
</dbReference>
<dbReference type="InterPro" id="IPR035899">
    <property type="entry name" value="DBL_dom_sf"/>
</dbReference>
<dbReference type="SMART" id="SM00325">
    <property type="entry name" value="RhoGEF"/>
    <property type="match status" value="1"/>
</dbReference>
<dbReference type="Pfam" id="PF00621">
    <property type="entry name" value="RhoGEF"/>
    <property type="match status" value="1"/>
</dbReference>
<evidence type="ECO:0000256" key="1">
    <source>
        <dbReference type="SAM" id="MobiDB-lite"/>
    </source>
</evidence>
<dbReference type="GO" id="GO:0030139">
    <property type="term" value="C:endocytic vesicle"/>
    <property type="evidence" value="ECO:0007669"/>
    <property type="project" value="TreeGrafter"/>
</dbReference>
<dbReference type="InterPro" id="IPR000219">
    <property type="entry name" value="DH_dom"/>
</dbReference>
<dbReference type="GO" id="GO:0007266">
    <property type="term" value="P:Rho protein signal transduction"/>
    <property type="evidence" value="ECO:0007669"/>
    <property type="project" value="TreeGrafter"/>
</dbReference>
<dbReference type="SUPFAM" id="SSF48065">
    <property type="entry name" value="DBL homology domain (DH-domain)"/>
    <property type="match status" value="1"/>
</dbReference>
<feature type="region of interest" description="Disordered" evidence="1">
    <location>
        <begin position="920"/>
        <end position="960"/>
    </location>
</feature>
<feature type="region of interest" description="Disordered" evidence="1">
    <location>
        <begin position="695"/>
        <end position="807"/>
    </location>
</feature>
<dbReference type="GO" id="GO:0005085">
    <property type="term" value="F:guanyl-nucleotide exchange factor activity"/>
    <property type="evidence" value="ECO:0007669"/>
    <property type="project" value="InterPro"/>
</dbReference>
<reference evidence="3" key="1">
    <citation type="journal article" date="2024" name="Gigascience">
        <title>Chromosome-level genome of the poultry shaft louse Menopon gallinae provides insight into the host-switching and adaptive evolution of parasitic lice.</title>
        <authorList>
            <person name="Xu Y."/>
            <person name="Ma L."/>
            <person name="Liu S."/>
            <person name="Liang Y."/>
            <person name="Liu Q."/>
            <person name="He Z."/>
            <person name="Tian L."/>
            <person name="Duan Y."/>
            <person name="Cai W."/>
            <person name="Li H."/>
            <person name="Song F."/>
        </authorList>
    </citation>
    <scope>NUCLEOTIDE SEQUENCE</scope>
    <source>
        <strain evidence="3">Cailab_2023a</strain>
    </source>
</reference>
<feature type="compositionally biased region" description="Polar residues" evidence="1">
    <location>
        <begin position="708"/>
        <end position="721"/>
    </location>
</feature>
<dbReference type="EMBL" id="JARGDH010000002">
    <property type="protein sequence ID" value="KAL0277640.1"/>
    <property type="molecule type" value="Genomic_DNA"/>
</dbReference>
<dbReference type="GO" id="GO:0030424">
    <property type="term" value="C:axon"/>
    <property type="evidence" value="ECO:0007669"/>
    <property type="project" value="TreeGrafter"/>
</dbReference>